<dbReference type="Pfam" id="PF13366">
    <property type="entry name" value="PDDEXK_3"/>
    <property type="match status" value="1"/>
</dbReference>
<protein>
    <submittedName>
        <fullName evidence="1">GxxExxY protein</fullName>
    </submittedName>
</protein>
<dbReference type="InterPro" id="IPR011604">
    <property type="entry name" value="PDDEXK-like_dom_sf"/>
</dbReference>
<sequence length="135" mass="15543">MTKKDVTQLSYAITGCAIKVHKELGPGLLESVYQKCLNYELVKKGYKVHQQLIVPVHYDGITIDTHLRLDLLVEDTIVVELKTVEYILPVHEAQLYTYMKLLKKPQGLLINFYTDNITKSLRPLVNEIFRDLPDS</sequence>
<dbReference type="NCBIfam" id="TIGR04256">
    <property type="entry name" value="GxxExxY"/>
    <property type="match status" value="1"/>
</dbReference>
<dbReference type="PROSITE" id="PS51257">
    <property type="entry name" value="PROKAR_LIPOPROTEIN"/>
    <property type="match status" value="1"/>
</dbReference>
<comment type="caution">
    <text evidence="1">The sequence shown here is derived from an EMBL/GenBank/DDBJ whole genome shotgun (WGS) entry which is preliminary data.</text>
</comment>
<organism evidence="1 2">
    <name type="scientific">Marivirga lumbricoides</name>
    <dbReference type="NCBI Taxonomy" id="1046115"/>
    <lineage>
        <taxon>Bacteria</taxon>
        <taxon>Pseudomonadati</taxon>
        <taxon>Bacteroidota</taxon>
        <taxon>Cytophagia</taxon>
        <taxon>Cytophagales</taxon>
        <taxon>Marivirgaceae</taxon>
        <taxon>Marivirga</taxon>
    </lineage>
</organism>
<dbReference type="EMBL" id="PYVU01000061">
    <property type="protein sequence ID" value="PTB96211.1"/>
    <property type="molecule type" value="Genomic_DNA"/>
</dbReference>
<dbReference type="AlphaFoldDB" id="A0A2T4DQW6"/>
<evidence type="ECO:0000313" key="1">
    <source>
        <dbReference type="EMBL" id="PTB96211.1"/>
    </source>
</evidence>
<dbReference type="Proteomes" id="UP000240608">
    <property type="component" value="Unassembled WGS sequence"/>
</dbReference>
<accession>A0A2T4DQW6</accession>
<evidence type="ECO:0000313" key="2">
    <source>
        <dbReference type="Proteomes" id="UP000240608"/>
    </source>
</evidence>
<dbReference type="InterPro" id="IPR026350">
    <property type="entry name" value="GxxExxY"/>
</dbReference>
<dbReference type="Gene3D" id="3.90.320.10">
    <property type="match status" value="1"/>
</dbReference>
<proteinExistence type="predicted"/>
<gene>
    <name evidence="1" type="ORF">C9994_08290</name>
</gene>
<name>A0A2T4DQW6_9BACT</name>
<reference evidence="1 2" key="1">
    <citation type="submission" date="2018-03" db="EMBL/GenBank/DDBJ databases">
        <title>Cross-interface Injection: A General Nanoliter Liquid Handling Method Applied to Single Cells Genome Amplification Automated Nanoliter Liquid Handling Applied to Single Cell Multiple Displacement Amplification.</title>
        <authorList>
            <person name="Yun J."/>
            <person name="Xu P."/>
            <person name="Xu J."/>
            <person name="Dai X."/>
            <person name="Wang Y."/>
            <person name="Zheng X."/>
            <person name="Cao C."/>
            <person name="Yi Q."/>
            <person name="Zhu Y."/>
            <person name="Wang L."/>
            <person name="Dong Z."/>
            <person name="Huang Y."/>
            <person name="Huang L."/>
            <person name="Du W."/>
        </authorList>
    </citation>
    <scope>NUCLEOTIDE SEQUENCE [LARGE SCALE GENOMIC DNA]</scope>
    <source>
        <strain evidence="1 2">Z-D1-2</strain>
    </source>
</reference>